<protein>
    <submittedName>
        <fullName evidence="2">Uncharacterized protein</fullName>
    </submittedName>
</protein>
<proteinExistence type="predicted"/>
<evidence type="ECO:0000313" key="2">
    <source>
        <dbReference type="EMBL" id="PPA91270.1"/>
    </source>
</evidence>
<comment type="caution">
    <text evidence="2">The sequence shown here is derived from an EMBL/GenBank/DDBJ whole genome shotgun (WGS) entry which is preliminary data.</text>
</comment>
<dbReference type="Proteomes" id="UP000239759">
    <property type="component" value="Unassembled WGS sequence"/>
</dbReference>
<accession>A0AAP8U333</accession>
<evidence type="ECO:0000313" key="3">
    <source>
        <dbReference type="Proteomes" id="UP000239759"/>
    </source>
</evidence>
<organism evidence="2 3">
    <name type="scientific">Brevibacillus laterosporus</name>
    <name type="common">Bacillus laterosporus</name>
    <dbReference type="NCBI Taxonomy" id="1465"/>
    <lineage>
        <taxon>Bacteria</taxon>
        <taxon>Bacillati</taxon>
        <taxon>Bacillota</taxon>
        <taxon>Bacilli</taxon>
        <taxon>Bacillales</taxon>
        <taxon>Paenibacillaceae</taxon>
        <taxon>Brevibacillus</taxon>
    </lineage>
</organism>
<gene>
    <name evidence="2" type="ORF">C4A77_23585</name>
</gene>
<keyword evidence="1" id="KW-0812">Transmembrane</keyword>
<dbReference type="AlphaFoldDB" id="A0AAP8U333"/>
<reference evidence="2 3" key="1">
    <citation type="submission" date="2018-02" db="EMBL/GenBank/DDBJ databases">
        <title>Comparative analysis of genomes of three Brevibacillus laterosporus strains producers of potent antimicrobials isolated from silage.</title>
        <authorList>
            <person name="Kojic M."/>
            <person name="Miljkovic M."/>
            <person name="Studholme D."/>
            <person name="Filipic B."/>
        </authorList>
    </citation>
    <scope>NUCLEOTIDE SEQUENCE [LARGE SCALE GENOMIC DNA]</scope>
    <source>
        <strain evidence="2 3">BGSP11</strain>
    </source>
</reference>
<dbReference type="EMBL" id="PRKQ01000043">
    <property type="protein sequence ID" value="PPA91270.1"/>
    <property type="molecule type" value="Genomic_DNA"/>
</dbReference>
<name>A0AAP8U333_BRELA</name>
<feature type="transmembrane region" description="Helical" evidence="1">
    <location>
        <begin position="32"/>
        <end position="55"/>
    </location>
</feature>
<keyword evidence="1" id="KW-0472">Membrane</keyword>
<keyword evidence="1" id="KW-1133">Transmembrane helix</keyword>
<evidence type="ECO:0000256" key="1">
    <source>
        <dbReference type="SAM" id="Phobius"/>
    </source>
</evidence>
<sequence>MYENGQVPRVFFETVTYPYKKRRVGGKFMSSMFKLGGFEVVIGIAVVIFLISIVIDDGFE</sequence>